<dbReference type="PANTHER" id="PTHR20858">
    <property type="entry name" value="PHOSPHOMETHYLPYRIMIDINE KINASE"/>
    <property type="match status" value="1"/>
</dbReference>
<dbReference type="Pfam" id="PF08543">
    <property type="entry name" value="Phos_pyr_kin"/>
    <property type="match status" value="1"/>
</dbReference>
<dbReference type="InterPro" id="IPR013749">
    <property type="entry name" value="PM/HMP-P_kinase-1"/>
</dbReference>
<protein>
    <recommendedName>
        <fullName evidence="2">hydroxymethylpyrimidine kinase</fullName>
        <ecNumber evidence="2">2.7.1.49</ecNumber>
    </recommendedName>
</protein>
<dbReference type="PANTHER" id="PTHR20858:SF17">
    <property type="entry name" value="HYDROXYMETHYLPYRIMIDINE_PHOSPHOMETHYLPYRIMIDINE KINASE THI20-RELATED"/>
    <property type="match status" value="1"/>
</dbReference>
<evidence type="ECO:0000256" key="1">
    <source>
        <dbReference type="ARBA" id="ARBA00004948"/>
    </source>
</evidence>
<dbReference type="GO" id="GO:0016301">
    <property type="term" value="F:kinase activity"/>
    <property type="evidence" value="ECO:0007669"/>
    <property type="project" value="UniProtKB-KW"/>
</dbReference>
<gene>
    <name evidence="4" type="ORF">ACFSYS_09915</name>
</gene>
<evidence type="ECO:0000313" key="5">
    <source>
        <dbReference type="Proteomes" id="UP001597438"/>
    </source>
</evidence>
<dbReference type="RefSeq" id="WP_251742752.1">
    <property type="nucleotide sequence ID" value="NZ_JBHUOJ010000022.1"/>
</dbReference>
<comment type="pathway">
    <text evidence="1">Cofactor biosynthesis; thiamine diphosphate biosynthesis.</text>
</comment>
<comment type="caution">
    <text evidence="4">The sequence shown here is derived from an EMBL/GenBank/DDBJ whole genome shotgun (WGS) entry which is preliminary data.</text>
</comment>
<evidence type="ECO:0000256" key="2">
    <source>
        <dbReference type="ARBA" id="ARBA00012135"/>
    </source>
</evidence>
<dbReference type="EC" id="2.7.1.49" evidence="2"/>
<evidence type="ECO:0000259" key="3">
    <source>
        <dbReference type="Pfam" id="PF08543"/>
    </source>
</evidence>
<keyword evidence="4" id="KW-0808">Transferase</keyword>
<accession>A0ABW5X5W1</accession>
<dbReference type="Gene3D" id="3.40.1190.20">
    <property type="match status" value="1"/>
</dbReference>
<dbReference type="Proteomes" id="UP001597438">
    <property type="component" value="Unassembled WGS sequence"/>
</dbReference>
<dbReference type="InterPro" id="IPR029056">
    <property type="entry name" value="Ribokinase-like"/>
</dbReference>
<keyword evidence="5" id="KW-1185">Reference proteome</keyword>
<reference evidence="5" key="1">
    <citation type="journal article" date="2019" name="Int. J. Syst. Evol. Microbiol.">
        <title>The Global Catalogue of Microorganisms (GCM) 10K type strain sequencing project: providing services to taxonomists for standard genome sequencing and annotation.</title>
        <authorList>
            <consortium name="The Broad Institute Genomics Platform"/>
            <consortium name="The Broad Institute Genome Sequencing Center for Infectious Disease"/>
            <person name="Wu L."/>
            <person name="Ma J."/>
        </authorList>
    </citation>
    <scope>NUCLEOTIDE SEQUENCE [LARGE SCALE GENOMIC DNA]</scope>
    <source>
        <strain evidence="5">KCTC 52925</strain>
    </source>
</reference>
<dbReference type="SUPFAM" id="SSF53613">
    <property type="entry name" value="Ribokinase-like"/>
    <property type="match status" value="1"/>
</dbReference>
<dbReference type="CDD" id="cd01169">
    <property type="entry name" value="HMPP_kinase"/>
    <property type="match status" value="1"/>
</dbReference>
<organism evidence="4 5">
    <name type="scientific">Christiangramia antarctica</name>
    <dbReference type="NCBI Taxonomy" id="2058158"/>
    <lineage>
        <taxon>Bacteria</taxon>
        <taxon>Pseudomonadati</taxon>
        <taxon>Bacteroidota</taxon>
        <taxon>Flavobacteriia</taxon>
        <taxon>Flavobacteriales</taxon>
        <taxon>Flavobacteriaceae</taxon>
        <taxon>Christiangramia</taxon>
    </lineage>
</organism>
<evidence type="ECO:0000313" key="4">
    <source>
        <dbReference type="EMBL" id="MFD2833603.1"/>
    </source>
</evidence>
<name>A0ABW5X5W1_9FLAO</name>
<keyword evidence="4" id="KW-0418">Kinase</keyword>
<proteinExistence type="predicted"/>
<dbReference type="EMBL" id="JBHUOJ010000022">
    <property type="protein sequence ID" value="MFD2833603.1"/>
    <property type="molecule type" value="Genomic_DNA"/>
</dbReference>
<dbReference type="InterPro" id="IPR004399">
    <property type="entry name" value="HMP/HMP-P_kinase_dom"/>
</dbReference>
<sequence>MISPKVLSIAGFDPSAGAGILSDIKTFQNFRVYGFGVITAITIQNEKEIKEVKWLEKKDIKNQIDIIFKSHSIFCVKIGIIENPRVLAEIIHHILNLKPEAIITWDPVLKSSSGFTFWQEFKRDDILKAIDGIYLITPNNEEFENLVKCVPFKEIVHNVNILQKSSEVSEEEIVDYLWDDQNFYRLAAKKIIGHEKHGSGCILSSGITACLSLGFDLKTAIYKSRENLNNYRIRSNSLLSN</sequence>
<feature type="domain" description="Pyridoxamine kinase/Phosphomethylpyrimidine kinase" evidence="3">
    <location>
        <begin position="13"/>
        <end position="229"/>
    </location>
</feature>